<evidence type="ECO:0000313" key="1">
    <source>
        <dbReference type="EMBL" id="OAI28478.1"/>
    </source>
</evidence>
<comment type="caution">
    <text evidence="1">The sequence shown here is derived from an EMBL/GenBank/DDBJ whole genome shotgun (WGS) entry which is preliminary data.</text>
</comment>
<evidence type="ECO:0008006" key="3">
    <source>
        <dbReference type="Google" id="ProtNLM"/>
    </source>
</evidence>
<organism evidence="1 2">
    <name type="scientific">Methylomonas koyamae</name>
    <dbReference type="NCBI Taxonomy" id="702114"/>
    <lineage>
        <taxon>Bacteria</taxon>
        <taxon>Pseudomonadati</taxon>
        <taxon>Pseudomonadota</taxon>
        <taxon>Gammaproteobacteria</taxon>
        <taxon>Methylococcales</taxon>
        <taxon>Methylococcaceae</taxon>
        <taxon>Methylomonas</taxon>
    </lineage>
</organism>
<evidence type="ECO:0000313" key="2">
    <source>
        <dbReference type="Proteomes" id="UP000077628"/>
    </source>
</evidence>
<dbReference type="Proteomes" id="UP000077628">
    <property type="component" value="Unassembled WGS sequence"/>
</dbReference>
<dbReference type="SUPFAM" id="SSF143100">
    <property type="entry name" value="TTHA1013/TTHA0281-like"/>
    <property type="match status" value="1"/>
</dbReference>
<dbReference type="OrthoDB" id="8452823at2"/>
<dbReference type="EMBL" id="LUUK01000010">
    <property type="protein sequence ID" value="OAI28478.1"/>
    <property type="molecule type" value="Genomic_DNA"/>
</dbReference>
<dbReference type="AlphaFoldDB" id="A0A177PDT0"/>
<accession>A0A177PDT0</accession>
<sequence length="116" mass="13241">MADSLKSNGCAQVLHCLAKKHDGYWSARCLDFTLYAVGDSLDEAKAKLIDQIDEYLYDAIEGDDKDYAPALLLRKAPWQDWAVFYIIDFLQRCRSLSEWLGEAFSPNIPHGPYRHA</sequence>
<protein>
    <recommendedName>
        <fullName evidence="3">DUF1902 domain-containing protein</fullName>
    </recommendedName>
</protein>
<gene>
    <name evidence="1" type="ORF">A1355_17430</name>
</gene>
<reference evidence="2" key="1">
    <citation type="submission" date="2016-03" db="EMBL/GenBank/DDBJ databases">
        <authorList>
            <person name="Heylen K."/>
            <person name="De Vos P."/>
            <person name="Vekeman B."/>
        </authorList>
    </citation>
    <scope>NUCLEOTIDE SEQUENCE [LARGE SCALE GENOMIC DNA]</scope>
    <source>
        <strain evidence="2">R-45383</strain>
    </source>
</reference>
<name>A0A177PDT0_9GAMM</name>
<dbReference type="InterPro" id="IPR035069">
    <property type="entry name" value="TTHA1013/TTHA0281-like"/>
</dbReference>
<proteinExistence type="predicted"/>
<keyword evidence="2" id="KW-1185">Reference proteome</keyword>
<dbReference type="STRING" id="702114.A1355_17430"/>